<dbReference type="InterPro" id="IPR032710">
    <property type="entry name" value="NTF2-like_dom_sf"/>
</dbReference>
<evidence type="ECO:0000256" key="1">
    <source>
        <dbReference type="ARBA" id="ARBA00004167"/>
    </source>
</evidence>
<evidence type="ECO:0000259" key="6">
    <source>
        <dbReference type="Pfam" id="PF04335"/>
    </source>
</evidence>
<keyword evidence="4 5" id="KW-0472">Membrane</keyword>
<evidence type="ECO:0000313" key="7">
    <source>
        <dbReference type="EMBL" id="RJY07858.1"/>
    </source>
</evidence>
<evidence type="ECO:0000256" key="5">
    <source>
        <dbReference type="SAM" id="Phobius"/>
    </source>
</evidence>
<reference evidence="7 8" key="1">
    <citation type="submission" date="2018-09" db="EMBL/GenBank/DDBJ databases">
        <title>Phylogeny of the Shewanellaceae, and recommendation for two new genera, Pseudoshewanella and Parashewanella.</title>
        <authorList>
            <person name="Wang G."/>
        </authorList>
    </citation>
    <scope>NUCLEOTIDE SEQUENCE [LARGE SCALE GENOMIC DNA]</scope>
    <source>
        <strain evidence="7 8">KCTC 22492</strain>
    </source>
</reference>
<dbReference type="PIRSF" id="PIRSF003299">
    <property type="entry name" value="VirB8_PtlE"/>
    <property type="match status" value="1"/>
</dbReference>
<dbReference type="OrthoDB" id="9816242at2"/>
<dbReference type="CDD" id="cd16424">
    <property type="entry name" value="VirB8"/>
    <property type="match status" value="1"/>
</dbReference>
<keyword evidence="8" id="KW-1185">Reference proteome</keyword>
<dbReference type="GO" id="GO:0016020">
    <property type="term" value="C:membrane"/>
    <property type="evidence" value="ECO:0007669"/>
    <property type="project" value="UniProtKB-SubCell"/>
</dbReference>
<keyword evidence="2 5" id="KW-0812">Transmembrane</keyword>
<dbReference type="EMBL" id="QYYH01000110">
    <property type="protein sequence ID" value="RJY07858.1"/>
    <property type="molecule type" value="Genomic_DNA"/>
</dbReference>
<dbReference type="InterPro" id="IPR007430">
    <property type="entry name" value="VirB8"/>
</dbReference>
<name>A0A3A6TQB4_9GAMM</name>
<dbReference type="AlphaFoldDB" id="A0A3A6TQB4"/>
<protein>
    <submittedName>
        <fullName evidence="7">Type IV secretory pathway component</fullName>
    </submittedName>
</protein>
<evidence type="ECO:0000256" key="2">
    <source>
        <dbReference type="ARBA" id="ARBA00022692"/>
    </source>
</evidence>
<dbReference type="SUPFAM" id="SSF54427">
    <property type="entry name" value="NTF2-like"/>
    <property type="match status" value="1"/>
</dbReference>
<dbReference type="InterPro" id="IPR026264">
    <property type="entry name" value="VirB8/PtlE"/>
</dbReference>
<comment type="subcellular location">
    <subcellularLocation>
        <location evidence="1">Membrane</location>
        <topology evidence="1">Single-pass membrane protein</topology>
    </subcellularLocation>
</comment>
<evidence type="ECO:0000313" key="8">
    <source>
        <dbReference type="Proteomes" id="UP000273022"/>
    </source>
</evidence>
<feature type="transmembrane region" description="Helical" evidence="5">
    <location>
        <begin position="40"/>
        <end position="64"/>
    </location>
</feature>
<organism evidence="7 8">
    <name type="scientific">Parashewanella spongiae</name>
    <dbReference type="NCBI Taxonomy" id="342950"/>
    <lineage>
        <taxon>Bacteria</taxon>
        <taxon>Pseudomonadati</taxon>
        <taxon>Pseudomonadota</taxon>
        <taxon>Gammaproteobacteria</taxon>
        <taxon>Alteromonadales</taxon>
        <taxon>Shewanellaceae</taxon>
        <taxon>Parashewanella</taxon>
    </lineage>
</organism>
<proteinExistence type="predicted"/>
<dbReference type="GO" id="GO:0030255">
    <property type="term" value="P:protein secretion by the type IV secretion system"/>
    <property type="evidence" value="ECO:0007669"/>
    <property type="project" value="InterPro"/>
</dbReference>
<keyword evidence="3 5" id="KW-1133">Transmembrane helix</keyword>
<dbReference type="Gene3D" id="3.10.450.230">
    <property type="entry name" value="VirB8 protein"/>
    <property type="match status" value="1"/>
</dbReference>
<comment type="caution">
    <text evidence="7">The sequence shown here is derived from an EMBL/GenBank/DDBJ whole genome shotgun (WGS) entry which is preliminary data.</text>
</comment>
<dbReference type="Proteomes" id="UP000273022">
    <property type="component" value="Unassembled WGS sequence"/>
</dbReference>
<gene>
    <name evidence="7" type="ORF">D5R81_15105</name>
</gene>
<evidence type="ECO:0000256" key="4">
    <source>
        <dbReference type="ARBA" id="ARBA00023136"/>
    </source>
</evidence>
<accession>A0A3A6TQB4</accession>
<dbReference type="Pfam" id="PF04335">
    <property type="entry name" value="VirB8"/>
    <property type="match status" value="1"/>
</dbReference>
<sequence length="245" mass="28040">MRISMTDALTQKQLADQYFAEARGWDADISLRIKQSEKRAWRCCILFTLIAVLQGIGLVCLLPLKTIEPFVVRVDNNTGLVDVISTLASHGEIKLQAQELMDKYWLGQYLRHRESYQWETRSYDRTLVGLMSAELIQQDYALLTDPKSNSKAPVNEFGQNAQVNIHINAISFIAHDDVNGEKRTTALVRYNKQIKRIGENHPLTHWVATITFVYRNSPMKLEDRRLNPLGFQVVSYRNDQATGGD</sequence>
<feature type="domain" description="Bacterial virulence protein VirB8" evidence="6">
    <location>
        <begin position="22"/>
        <end position="240"/>
    </location>
</feature>
<evidence type="ECO:0000256" key="3">
    <source>
        <dbReference type="ARBA" id="ARBA00022989"/>
    </source>
</evidence>